<keyword evidence="4" id="KW-1185">Reference proteome</keyword>
<feature type="domain" description="T6SS immunity protein Tdi1 C-terminal" evidence="2">
    <location>
        <begin position="138"/>
        <end position="201"/>
    </location>
</feature>
<dbReference type="RefSeq" id="WP_092780301.1">
    <property type="nucleotide sequence ID" value="NZ_FORA01000002.1"/>
</dbReference>
<organism evidence="3 4">
    <name type="scientific">Jannaschia pohangensis</name>
    <dbReference type="NCBI Taxonomy" id="390807"/>
    <lineage>
        <taxon>Bacteria</taxon>
        <taxon>Pseudomonadati</taxon>
        <taxon>Pseudomonadota</taxon>
        <taxon>Alphaproteobacteria</taxon>
        <taxon>Rhodobacterales</taxon>
        <taxon>Roseobacteraceae</taxon>
        <taxon>Jannaschia</taxon>
    </lineage>
</organism>
<protein>
    <recommendedName>
        <fullName evidence="5">GAD-related domain-containing protein</fullName>
    </recommendedName>
</protein>
<dbReference type="InterPro" id="IPR015002">
    <property type="entry name" value="T6SS_Tdi1_C"/>
</dbReference>
<dbReference type="AlphaFoldDB" id="A0A1I3NZJ3"/>
<accession>A0A1I3NZJ3</accession>
<evidence type="ECO:0008006" key="5">
    <source>
        <dbReference type="Google" id="ProtNLM"/>
    </source>
</evidence>
<evidence type="ECO:0000313" key="4">
    <source>
        <dbReference type="Proteomes" id="UP000199110"/>
    </source>
</evidence>
<evidence type="ECO:0000313" key="3">
    <source>
        <dbReference type="EMBL" id="SFJ14512.1"/>
    </source>
</evidence>
<name>A0A1I3NZJ3_9RHOB</name>
<evidence type="ECO:0000259" key="1">
    <source>
        <dbReference type="Pfam" id="PF08887"/>
    </source>
</evidence>
<evidence type="ECO:0000259" key="2">
    <source>
        <dbReference type="Pfam" id="PF08906"/>
    </source>
</evidence>
<sequence>MSVAKNIPDFVKRYGEPSVHVPAPPEVVARLAPHLPKVMPEYWHQLGFSVFQNGFFQIVNPETYASAVVAWIKDTELAELDTFHAVTMTAFGELYLWGEKLGRHFTISPMQDGLVVNRDNNEKDIASGKGEVFAEMTFFRIRRKPESLSERLFASAVKRLGPLGPDQMYGFVPALPIGGQIDADNLQIVSAPEHLMMLAGLSERPVIGFDDLVTRAYGKAAVETVKKALDG</sequence>
<dbReference type="OrthoDB" id="7777269at2"/>
<gene>
    <name evidence="3" type="ORF">SAMN04488095_2295</name>
</gene>
<feature type="domain" description="GAD-related" evidence="1">
    <location>
        <begin position="8"/>
        <end position="108"/>
    </location>
</feature>
<dbReference type="STRING" id="390807.SAMN04488095_2295"/>
<dbReference type="InterPro" id="IPR014983">
    <property type="entry name" value="GAD-rel"/>
</dbReference>
<dbReference type="Proteomes" id="UP000199110">
    <property type="component" value="Unassembled WGS sequence"/>
</dbReference>
<dbReference type="EMBL" id="FORA01000002">
    <property type="protein sequence ID" value="SFJ14512.1"/>
    <property type="molecule type" value="Genomic_DNA"/>
</dbReference>
<proteinExistence type="predicted"/>
<dbReference type="Pfam" id="PF08906">
    <property type="entry name" value="T6SS_Tdi1_C"/>
    <property type="match status" value="1"/>
</dbReference>
<dbReference type="Pfam" id="PF08887">
    <property type="entry name" value="GAD-like"/>
    <property type="match status" value="1"/>
</dbReference>
<reference evidence="3 4" key="1">
    <citation type="submission" date="2016-10" db="EMBL/GenBank/DDBJ databases">
        <authorList>
            <person name="de Groot N.N."/>
        </authorList>
    </citation>
    <scope>NUCLEOTIDE SEQUENCE [LARGE SCALE GENOMIC DNA]</scope>
    <source>
        <strain evidence="3 4">DSM 19073</strain>
    </source>
</reference>